<protein>
    <recommendedName>
        <fullName evidence="3">Glycosyltransferase family 2 protein</fullName>
    </recommendedName>
</protein>
<dbReference type="InterPro" id="IPR029044">
    <property type="entry name" value="Nucleotide-diphossugar_trans"/>
</dbReference>
<sequence>MNNQSYETKTSIQSPLSIRVQSIVYRLSPEAMERTLIYLDNAARLAMRDGIASDVVVAYGDCSPEPTIDESVLNIWQTRFRHLRKINYKFFNANLGSAAGHNRLLEEADSDLVMILNPDVLASPTLFAELDRALKRPGVGLVEARQIPIEHPKDYDQTTGETSWASTACAMGPLRVFRQLNGFDADSFFLYGDDVDFSWRVRLAGYKVVHQSSAVVFHDKRLSNDGHWISSNAERYYSAEATLLLTYKWSRSDLTENYLRIFQSRKDTVQEQVAAAFEERRKNGKLPMQLDPEHKIGQFIEGAYAQHRFPAR</sequence>
<evidence type="ECO:0008006" key="3">
    <source>
        <dbReference type="Google" id="ProtNLM"/>
    </source>
</evidence>
<gene>
    <name evidence="1" type="ORF">GGR34_003865</name>
</gene>
<proteinExistence type="predicted"/>
<accession>A0A7W6N9E6</accession>
<keyword evidence="2" id="KW-1185">Reference proteome</keyword>
<evidence type="ECO:0000313" key="1">
    <source>
        <dbReference type="EMBL" id="MBB4042178.1"/>
    </source>
</evidence>
<dbReference type="Proteomes" id="UP000519439">
    <property type="component" value="Unassembled WGS sequence"/>
</dbReference>
<dbReference type="PANTHER" id="PTHR43179:SF10">
    <property type="entry name" value="GLYCOSYL TRANSFERASE"/>
    <property type="match status" value="1"/>
</dbReference>
<reference evidence="1 2" key="1">
    <citation type="submission" date="2020-08" db="EMBL/GenBank/DDBJ databases">
        <title>Genomic Encyclopedia of Type Strains, Phase IV (KMG-IV): sequencing the most valuable type-strain genomes for metagenomic binning, comparative biology and taxonomic classification.</title>
        <authorList>
            <person name="Goeker M."/>
        </authorList>
    </citation>
    <scope>NUCLEOTIDE SEQUENCE [LARGE SCALE GENOMIC DNA]</scope>
    <source>
        <strain evidence="1 2">DSM 15743</strain>
    </source>
</reference>
<evidence type="ECO:0000313" key="2">
    <source>
        <dbReference type="Proteomes" id="UP000519439"/>
    </source>
</evidence>
<dbReference type="SUPFAM" id="SSF53448">
    <property type="entry name" value="Nucleotide-diphospho-sugar transferases"/>
    <property type="match status" value="1"/>
</dbReference>
<comment type="caution">
    <text evidence="1">The sequence shown here is derived from an EMBL/GenBank/DDBJ whole genome shotgun (WGS) entry which is preliminary data.</text>
</comment>
<dbReference type="AlphaFoldDB" id="A0A7W6N9E6"/>
<dbReference type="RefSeq" id="WP_154664257.1">
    <property type="nucleotide sequence ID" value="NZ_JACIDC010000022.1"/>
</dbReference>
<name>A0A7W6N9E6_9HYPH</name>
<dbReference type="PANTHER" id="PTHR43179">
    <property type="entry name" value="RHAMNOSYLTRANSFERASE WBBL"/>
    <property type="match status" value="1"/>
</dbReference>
<organism evidence="1 2">
    <name type="scientific">Microvirga flocculans</name>
    <dbReference type="NCBI Taxonomy" id="217168"/>
    <lineage>
        <taxon>Bacteria</taxon>
        <taxon>Pseudomonadati</taxon>
        <taxon>Pseudomonadota</taxon>
        <taxon>Alphaproteobacteria</taxon>
        <taxon>Hyphomicrobiales</taxon>
        <taxon>Methylobacteriaceae</taxon>
        <taxon>Microvirga</taxon>
    </lineage>
</organism>
<dbReference type="EMBL" id="JACIDC010000022">
    <property type="protein sequence ID" value="MBB4042178.1"/>
    <property type="molecule type" value="Genomic_DNA"/>
</dbReference>
<dbReference type="Gene3D" id="3.90.550.10">
    <property type="entry name" value="Spore Coat Polysaccharide Biosynthesis Protein SpsA, Chain A"/>
    <property type="match status" value="1"/>
</dbReference>